<keyword evidence="4" id="KW-0336">GPI-anchor</keyword>
<dbReference type="EMBL" id="KY404364">
    <property type="protein sequence ID" value="ARB50615.1"/>
    <property type="molecule type" value="Genomic_DNA"/>
</dbReference>
<dbReference type="InterPro" id="IPR025932">
    <property type="entry name" value="Trypano_VSG_B_N_dom"/>
</dbReference>
<evidence type="ECO:0000256" key="8">
    <source>
        <dbReference type="ARBA" id="ARBA00023288"/>
    </source>
</evidence>
<comment type="function">
    <text evidence="1">VSG forms a coat on the surface of the parasite. The trypanosome evades the immune response of the host by expressing a series of antigenically distinct VSGs from an estimated 1000 VSG genes.</text>
</comment>
<dbReference type="Gene3D" id="4.10.110.20">
    <property type="entry name" value="Variant surface glycoprotein MITAT 1.2, VSG 221, C-terminal domain"/>
    <property type="match status" value="1"/>
</dbReference>
<keyword evidence="8" id="KW-0449">Lipoprotein</keyword>
<feature type="signal peptide" evidence="10">
    <location>
        <begin position="1"/>
        <end position="23"/>
    </location>
</feature>
<evidence type="ECO:0000256" key="1">
    <source>
        <dbReference type="ARBA" id="ARBA00002523"/>
    </source>
</evidence>
<keyword evidence="3" id="KW-1003">Cell membrane</keyword>
<dbReference type="AlphaFoldDB" id="A0A1V0FZ68"/>
<dbReference type="VEuPathDB" id="TriTrypDB:Tb427_000496800"/>
<reference evidence="12" key="1">
    <citation type="submission" date="2016-12" db="EMBL/GenBank/DDBJ databases">
        <title>Extending the VSGnome of Trypanosoma brucei strain TREU927.</title>
        <authorList>
            <person name="Cross G.A."/>
        </authorList>
    </citation>
    <scope>NUCLEOTIDE SEQUENCE</scope>
    <source>
        <strain evidence="12">Tb927.99.282</strain>
    </source>
</reference>
<dbReference type="VEuPathDB" id="TriTrypDB:Tb927.1.05"/>
<feature type="domain" description="Trypanosome variant surface glycoprotein B-type N-terminal" evidence="11">
    <location>
        <begin position="18"/>
        <end position="367"/>
    </location>
</feature>
<evidence type="ECO:0000256" key="10">
    <source>
        <dbReference type="SAM" id="SignalP"/>
    </source>
</evidence>
<name>A0A1V0FZ68_9TRYP</name>
<evidence type="ECO:0000256" key="2">
    <source>
        <dbReference type="ARBA" id="ARBA00004609"/>
    </source>
</evidence>
<feature type="chain" id="PRO_5012572633" evidence="10">
    <location>
        <begin position="24"/>
        <end position="484"/>
    </location>
</feature>
<evidence type="ECO:0000256" key="4">
    <source>
        <dbReference type="ARBA" id="ARBA00022622"/>
    </source>
</evidence>
<dbReference type="SUPFAM" id="SSF118251">
    <property type="entry name" value="Variant surface glycoprotein MITAT 1.2, VSG 221, C-terminal domain"/>
    <property type="match status" value="1"/>
</dbReference>
<feature type="compositionally biased region" description="Polar residues" evidence="9">
    <location>
        <begin position="448"/>
        <end position="467"/>
    </location>
</feature>
<evidence type="ECO:0000259" key="11">
    <source>
        <dbReference type="Pfam" id="PF13206"/>
    </source>
</evidence>
<dbReference type="GO" id="GO:0005886">
    <property type="term" value="C:plasma membrane"/>
    <property type="evidence" value="ECO:0007669"/>
    <property type="project" value="UniProtKB-SubCell"/>
</dbReference>
<keyword evidence="7" id="KW-0325">Glycoprotein</keyword>
<protein>
    <submittedName>
        <fullName evidence="12">Variant surface glycoprotein</fullName>
    </submittedName>
</protein>
<evidence type="ECO:0000313" key="12">
    <source>
        <dbReference type="EMBL" id="ARB50615.1"/>
    </source>
</evidence>
<accession>A0A1V0FZ68</accession>
<evidence type="ECO:0000256" key="3">
    <source>
        <dbReference type="ARBA" id="ARBA00022475"/>
    </source>
</evidence>
<evidence type="ECO:0000256" key="7">
    <source>
        <dbReference type="ARBA" id="ARBA00023180"/>
    </source>
</evidence>
<sequence>MKLQVIIATSLLLLVPVKPNSEAGENAAAFLALCRIIRIAKQTPQTIQFTNEADSIMKTIAAVNFTLADDTFSAAVDTSKTWTTLDTTFRTAHAAWQKYYDLYVEAKKLATGGDRHKYAPWARHRNQSHIKQKVALMAEKAFEIANQHTARKQEAENTMATSAAQAMALYGAPAPSANTYKIGTSGSDTRAKVCSQQGTAGSVKPGATLVLDTLCLCTEGPTSDASSGKACCSDCAPAGNSEVQHNSDAQKYWTKLEEQCTKLIPTANLNTNALEAAVDMLRLQLKHKDGTQTGHDNVLGSIDGAGTSGCTGNTANNGGKCLSYKDGLTDNGDNAIAWLKNLREAVAAEDRRNVAAAAAAKLEAQLTLINLTVESLLHSTTQNIGLPAATEGEKITASTKVNQEAAEKDCNKKEKESECKATPKCAWNDKAADPKKKCTLSEEGKQPAENTAAGNQAGTDGKNTAGSNSFVINKAPLLLAVSLF</sequence>
<proteinExistence type="predicted"/>
<comment type="subcellular location">
    <subcellularLocation>
        <location evidence="2">Cell membrane</location>
        <topology evidence="2">Lipid-anchor</topology>
        <topology evidence="2">GPI-anchor</topology>
    </subcellularLocation>
</comment>
<dbReference type="GO" id="GO:0098552">
    <property type="term" value="C:side of membrane"/>
    <property type="evidence" value="ECO:0007669"/>
    <property type="project" value="UniProtKB-KW"/>
</dbReference>
<feature type="region of interest" description="Disordered" evidence="9">
    <location>
        <begin position="432"/>
        <end position="467"/>
    </location>
</feature>
<dbReference type="Pfam" id="PF13206">
    <property type="entry name" value="VSG_B"/>
    <property type="match status" value="1"/>
</dbReference>
<evidence type="ECO:0000256" key="9">
    <source>
        <dbReference type="SAM" id="MobiDB-lite"/>
    </source>
</evidence>
<organism evidence="12">
    <name type="scientific">Trypanosoma brucei</name>
    <dbReference type="NCBI Taxonomy" id="5691"/>
    <lineage>
        <taxon>Eukaryota</taxon>
        <taxon>Discoba</taxon>
        <taxon>Euglenozoa</taxon>
        <taxon>Kinetoplastea</taxon>
        <taxon>Metakinetoplastina</taxon>
        <taxon>Trypanosomatida</taxon>
        <taxon>Trypanosomatidae</taxon>
        <taxon>Trypanosoma</taxon>
    </lineage>
</organism>
<evidence type="ECO:0000256" key="5">
    <source>
        <dbReference type="ARBA" id="ARBA00022729"/>
    </source>
</evidence>
<keyword evidence="5 10" id="KW-0732">Signal</keyword>
<keyword evidence="6" id="KW-0472">Membrane</keyword>
<dbReference type="InterPro" id="IPR027446">
    <property type="entry name" value="VSG_C_dom_sf"/>
</dbReference>
<evidence type="ECO:0000256" key="6">
    <source>
        <dbReference type="ARBA" id="ARBA00023136"/>
    </source>
</evidence>
<feature type="compositionally biased region" description="Basic and acidic residues" evidence="9">
    <location>
        <begin position="432"/>
        <end position="446"/>
    </location>
</feature>
<dbReference type="VEuPathDB" id="TriTrypDB:Tb1125.5.5210"/>